<dbReference type="OMA" id="FLRDNLM"/>
<sequence length="344" mass="37188">MDDGRLTTRVGAQDANGEEKLERAYSPSLRSGEHGEVGCREAMEDATVLDDNVPVEGARDVVAFYGVFDGHGGRAAAEFLRDNLMKNVVENENFMRDPELALKEAFLRTDEDFYDKSGPGETSGSTGLAACVIGGKLYIANAGDCRAVLSRKGKAIDLSIDQKPSSVGEMERIKNAGGFVEDGYVNGLLGVSRAFGDWHIEGLKGRGGKAGPVTVDPEIEKTRLTEDDEFLILACDGLWDVFSSQNAVDVARASLRQHNDPTITAKELAAEALRRDSSDNISVVCVCLTPEAPKKETFIRTSPSLLRSLSVEAMSIFPKRSRQNACKAFGTLQVTDELDPIPIP</sequence>
<dbReference type="SMART" id="SM00332">
    <property type="entry name" value="PP2Cc"/>
    <property type="match status" value="1"/>
</dbReference>
<dbReference type="Proteomes" id="UP000001568">
    <property type="component" value="Chromosome 7"/>
</dbReference>
<evidence type="ECO:0000256" key="3">
    <source>
        <dbReference type="ARBA" id="ARBA00013081"/>
    </source>
</evidence>
<dbReference type="AlphaFoldDB" id="A4S037"/>
<dbReference type="InterPro" id="IPR000222">
    <property type="entry name" value="PP2C_BS"/>
</dbReference>
<dbReference type="InterPro" id="IPR036457">
    <property type="entry name" value="PPM-type-like_dom_sf"/>
</dbReference>
<dbReference type="Gramene" id="ABO96969">
    <property type="protein sequence ID" value="ABO96969"/>
    <property type="gene ID" value="OSTLU_16113"/>
</dbReference>
<proteinExistence type="inferred from homology"/>
<dbReference type="KEGG" id="olu:OSTLU_16113"/>
<dbReference type="GO" id="GO:0050688">
    <property type="term" value="P:regulation of defense response to virus"/>
    <property type="evidence" value="ECO:0007669"/>
    <property type="project" value="EnsemblPlants"/>
</dbReference>
<dbReference type="GO" id="GO:0004722">
    <property type="term" value="F:protein serine/threonine phosphatase activity"/>
    <property type="evidence" value="ECO:0007669"/>
    <property type="project" value="UniProtKB-EC"/>
</dbReference>
<keyword evidence="8" id="KW-0464">Manganese</keyword>
<evidence type="ECO:0000256" key="9">
    <source>
        <dbReference type="RuleBase" id="RU003465"/>
    </source>
</evidence>
<dbReference type="EMBL" id="CP000587">
    <property type="protein sequence ID" value="ABO96969.1"/>
    <property type="molecule type" value="Genomic_DNA"/>
</dbReference>
<dbReference type="SUPFAM" id="SSF81606">
    <property type="entry name" value="PP2C-like"/>
    <property type="match status" value="1"/>
</dbReference>
<accession>A4S037</accession>
<dbReference type="PANTHER" id="PTHR47992">
    <property type="entry name" value="PROTEIN PHOSPHATASE"/>
    <property type="match status" value="1"/>
</dbReference>
<keyword evidence="4" id="KW-0479">Metal-binding</keyword>
<dbReference type="Pfam" id="PF00481">
    <property type="entry name" value="PP2C"/>
    <property type="match status" value="1"/>
</dbReference>
<dbReference type="PROSITE" id="PS01032">
    <property type="entry name" value="PPM_1"/>
    <property type="match status" value="1"/>
</dbReference>
<dbReference type="EC" id="3.1.3.16" evidence="3"/>
<comment type="similarity">
    <text evidence="9">Belongs to the PP2C family.</text>
</comment>
<keyword evidence="12" id="KW-1185">Reference proteome</keyword>
<evidence type="ECO:0000256" key="7">
    <source>
        <dbReference type="ARBA" id="ARBA00022912"/>
    </source>
</evidence>
<feature type="domain" description="PPM-type phosphatase" evidence="10">
    <location>
        <begin position="23"/>
        <end position="288"/>
    </location>
</feature>
<dbReference type="GeneID" id="5002646"/>
<dbReference type="Gene3D" id="3.60.40.10">
    <property type="entry name" value="PPM-type phosphatase domain"/>
    <property type="match status" value="1"/>
</dbReference>
<evidence type="ECO:0000256" key="4">
    <source>
        <dbReference type="ARBA" id="ARBA00022723"/>
    </source>
</evidence>
<dbReference type="GO" id="GO:0046872">
    <property type="term" value="F:metal ion binding"/>
    <property type="evidence" value="ECO:0007669"/>
    <property type="project" value="UniProtKB-KW"/>
</dbReference>
<dbReference type="InterPro" id="IPR001932">
    <property type="entry name" value="PPM-type_phosphatase-like_dom"/>
</dbReference>
<dbReference type="OrthoDB" id="10264738at2759"/>
<evidence type="ECO:0000256" key="5">
    <source>
        <dbReference type="ARBA" id="ARBA00022801"/>
    </source>
</evidence>
<dbReference type="InterPro" id="IPR015655">
    <property type="entry name" value="PP2C"/>
</dbReference>
<gene>
    <name evidence="11" type="ORF">OSTLU_16113</name>
</gene>
<evidence type="ECO:0000259" key="10">
    <source>
        <dbReference type="PROSITE" id="PS51746"/>
    </source>
</evidence>
<dbReference type="HOGENOM" id="CLU_013173_21_0_1"/>
<keyword evidence="7 9" id="KW-0904">Protein phosphatase</keyword>
<dbReference type="GO" id="GO:0005634">
    <property type="term" value="C:nucleus"/>
    <property type="evidence" value="ECO:0007669"/>
    <property type="project" value="EnsemblPlants"/>
</dbReference>
<organism evidence="11 12">
    <name type="scientific">Ostreococcus lucimarinus (strain CCE9901)</name>
    <dbReference type="NCBI Taxonomy" id="436017"/>
    <lineage>
        <taxon>Eukaryota</taxon>
        <taxon>Viridiplantae</taxon>
        <taxon>Chlorophyta</taxon>
        <taxon>Mamiellophyceae</taxon>
        <taxon>Mamiellales</taxon>
        <taxon>Bathycoccaceae</taxon>
        <taxon>Ostreococcus</taxon>
    </lineage>
</organism>
<protein>
    <recommendedName>
        <fullName evidence="3">protein-serine/threonine phosphatase</fullName>
        <ecNumber evidence="3">3.1.3.16</ecNumber>
    </recommendedName>
</protein>
<keyword evidence="6" id="KW-0460">Magnesium</keyword>
<dbReference type="eggNOG" id="KOG0698">
    <property type="taxonomic scope" value="Eukaryota"/>
</dbReference>
<dbReference type="SMART" id="SM00331">
    <property type="entry name" value="PP2C_SIG"/>
    <property type="match status" value="1"/>
</dbReference>
<keyword evidence="5 9" id="KW-0378">Hydrolase</keyword>
<evidence type="ECO:0000256" key="8">
    <source>
        <dbReference type="ARBA" id="ARBA00023211"/>
    </source>
</evidence>
<evidence type="ECO:0000256" key="1">
    <source>
        <dbReference type="ARBA" id="ARBA00001936"/>
    </source>
</evidence>
<evidence type="ECO:0000256" key="6">
    <source>
        <dbReference type="ARBA" id="ARBA00022842"/>
    </source>
</evidence>
<comment type="cofactor">
    <cofactor evidence="1">
        <name>Mn(2+)</name>
        <dbReference type="ChEBI" id="CHEBI:29035"/>
    </cofactor>
</comment>
<evidence type="ECO:0000313" key="11">
    <source>
        <dbReference type="EMBL" id="ABO96969.1"/>
    </source>
</evidence>
<name>A4S037_OSTLU</name>
<evidence type="ECO:0000256" key="2">
    <source>
        <dbReference type="ARBA" id="ARBA00001946"/>
    </source>
</evidence>
<reference evidence="11 12" key="1">
    <citation type="journal article" date="2007" name="Proc. Natl. Acad. Sci. U.S.A.">
        <title>The tiny eukaryote Ostreococcus provides genomic insights into the paradox of plankton speciation.</title>
        <authorList>
            <person name="Palenik B."/>
            <person name="Grimwood J."/>
            <person name="Aerts A."/>
            <person name="Rouze P."/>
            <person name="Salamov A."/>
            <person name="Putnam N."/>
            <person name="Dupont C."/>
            <person name="Jorgensen R."/>
            <person name="Derelle E."/>
            <person name="Rombauts S."/>
            <person name="Zhou K."/>
            <person name="Otillar R."/>
            <person name="Merchant S.S."/>
            <person name="Podell S."/>
            <person name="Gaasterland T."/>
            <person name="Napoli C."/>
            <person name="Gendler K."/>
            <person name="Manuell A."/>
            <person name="Tai V."/>
            <person name="Vallon O."/>
            <person name="Piganeau G."/>
            <person name="Jancek S."/>
            <person name="Heijde M."/>
            <person name="Jabbari K."/>
            <person name="Bowler C."/>
            <person name="Lohr M."/>
            <person name="Robbens S."/>
            <person name="Werner G."/>
            <person name="Dubchak I."/>
            <person name="Pazour G.J."/>
            <person name="Ren Q."/>
            <person name="Paulsen I."/>
            <person name="Delwiche C."/>
            <person name="Schmutz J."/>
            <person name="Rokhsar D."/>
            <person name="Van de Peer Y."/>
            <person name="Moreau H."/>
            <person name="Grigoriev I.V."/>
        </authorList>
    </citation>
    <scope>NUCLEOTIDE SEQUENCE [LARGE SCALE GENOMIC DNA]</scope>
    <source>
        <strain evidence="11 12">CCE9901</strain>
    </source>
</reference>
<dbReference type="CDD" id="cd00143">
    <property type="entry name" value="PP2Cc"/>
    <property type="match status" value="1"/>
</dbReference>
<dbReference type="PROSITE" id="PS51746">
    <property type="entry name" value="PPM_2"/>
    <property type="match status" value="1"/>
</dbReference>
<comment type="cofactor">
    <cofactor evidence="2">
        <name>Mg(2+)</name>
        <dbReference type="ChEBI" id="CHEBI:18420"/>
    </cofactor>
</comment>
<evidence type="ECO:0000313" key="12">
    <source>
        <dbReference type="Proteomes" id="UP000001568"/>
    </source>
</evidence>
<dbReference type="GO" id="GO:0005829">
    <property type="term" value="C:cytosol"/>
    <property type="evidence" value="ECO:0007669"/>
    <property type="project" value="EnsemblPlants"/>
</dbReference>
<dbReference type="RefSeq" id="XP_001418676.1">
    <property type="nucleotide sequence ID" value="XM_001418639.1"/>
</dbReference>